<evidence type="ECO:0008006" key="3">
    <source>
        <dbReference type="Google" id="ProtNLM"/>
    </source>
</evidence>
<evidence type="ECO:0000313" key="1">
    <source>
        <dbReference type="EMBL" id="CAF1265990.1"/>
    </source>
</evidence>
<sequence length="565" mass="67170">MSKFEQFPAEVFYLILDYLKTWEIFYYFYNQSQRMSMLLLNYSRYRIDFRSISRDNFDFFLEKIRLTNIISLILSNDNQTPGQIPLFLSLINSSDLFRLHYLSVLHIEEHHLLEFLRHLSRKDLKALTIHCQPSFRFRNHGVELLCLLSSLIFQSELRYLYFNFWVFEMKSLTWSIQSTLHSLRTDLSSFSEYCRILNYFVNLKTLNLNKCSIFDIENIYFSYKFMPPCHLQLKSLSIDKICYVKMETLSLFLSVTPSIKYLKIIGCGSLENQAFDGNQWKDFIEGKLRSLDKFQFYFQTQRNPQVAVENVSSIINSFSDSFWTKSKQWFVTCDFIRNLRQIRLYSIPICRTDFDLIPQRNLFSRSTLTSTTTMEPIQKLQVNLSSGMTEENSIHKISLPIRDLFDSSSPSIFPQVDELHFEFDDQSPMNLHELIAIDLSRIVKVSLNIYFDQDSHHQVVIDALNDVFQRMPNVHTVYNMNRTVNAKILCSIIPSHIQHLQTKVKEIHQMKIILQHFQCLSSVEFDFLARSPHFPKTIIKWLKKKQILFEFYCTQYSLQLWLDNN</sequence>
<dbReference type="Proteomes" id="UP000663852">
    <property type="component" value="Unassembled WGS sequence"/>
</dbReference>
<protein>
    <recommendedName>
        <fullName evidence="3">F-box domain-containing protein</fullName>
    </recommendedName>
</protein>
<evidence type="ECO:0000313" key="2">
    <source>
        <dbReference type="Proteomes" id="UP000663852"/>
    </source>
</evidence>
<organism evidence="1 2">
    <name type="scientific">Adineta ricciae</name>
    <name type="common">Rotifer</name>
    <dbReference type="NCBI Taxonomy" id="249248"/>
    <lineage>
        <taxon>Eukaryota</taxon>
        <taxon>Metazoa</taxon>
        <taxon>Spiralia</taxon>
        <taxon>Gnathifera</taxon>
        <taxon>Rotifera</taxon>
        <taxon>Eurotatoria</taxon>
        <taxon>Bdelloidea</taxon>
        <taxon>Adinetida</taxon>
        <taxon>Adinetidae</taxon>
        <taxon>Adineta</taxon>
    </lineage>
</organism>
<accession>A0A815B7J4</accession>
<gene>
    <name evidence="1" type="ORF">EDS130_LOCUS28773</name>
</gene>
<reference evidence="1" key="1">
    <citation type="submission" date="2021-02" db="EMBL/GenBank/DDBJ databases">
        <authorList>
            <person name="Nowell W R."/>
        </authorList>
    </citation>
    <scope>NUCLEOTIDE SEQUENCE</scope>
</reference>
<dbReference type="InterPro" id="IPR001611">
    <property type="entry name" value="Leu-rich_rpt"/>
</dbReference>
<name>A0A815B7J4_ADIRI</name>
<dbReference type="EMBL" id="CAJNOJ010000189">
    <property type="protein sequence ID" value="CAF1265990.1"/>
    <property type="molecule type" value="Genomic_DNA"/>
</dbReference>
<dbReference type="AlphaFoldDB" id="A0A815B7J4"/>
<dbReference type="PROSITE" id="PS51450">
    <property type="entry name" value="LRR"/>
    <property type="match status" value="1"/>
</dbReference>
<comment type="caution">
    <text evidence="1">The sequence shown here is derived from an EMBL/GenBank/DDBJ whole genome shotgun (WGS) entry which is preliminary data.</text>
</comment>
<proteinExistence type="predicted"/>